<gene>
    <name evidence="2" type="ORF">HZF24_15655</name>
</gene>
<name>A0A974BMB0_SEDHY</name>
<keyword evidence="3" id="KW-1185">Reference proteome</keyword>
<dbReference type="EMBL" id="JACBNQ010000024">
    <property type="protein sequence ID" value="NYB75583.1"/>
    <property type="molecule type" value="Genomic_DNA"/>
</dbReference>
<dbReference type="Pfam" id="PF13421">
    <property type="entry name" value="Band_7_1"/>
    <property type="match status" value="1"/>
</dbReference>
<dbReference type="PANTHER" id="PTHR37826:SF2">
    <property type="entry name" value="ZINC-RIBBON DOMAIN-CONTAINING PROTEIN"/>
    <property type="match status" value="1"/>
</dbReference>
<accession>A0A974BMB0</accession>
<dbReference type="AlphaFoldDB" id="A0A974BMB0"/>
<evidence type="ECO:0000259" key="1">
    <source>
        <dbReference type="Pfam" id="PF13421"/>
    </source>
</evidence>
<sequence>MGLIKAVLGAAGGSLADQWKEFFYCESMPKEILMVRGQKQITGRSSNTKGNDNIISNGSGIAVADGQCMIIVEQGKVVEVCSEPGEYTYDTSTEPSIFTGNLGEGIKNTFKTIGKRFTYGGDPGKDQRVYYFNTKEVIDNKFGTPNPIPFRVVDRNIGLDIDVSVRCSGIYSYKIVDPILFYTNVTGNVEREYNREEIDGQLKTEFISALQPAFAKISELGVRPSALPGHAEELAGAMNAALTSKWLGLRGIQVISVGLNPITLPEEDAELIKQAQRAAILRDPTMAAATLTGAQADAMKAAASNEGGAMQGFFGMGMAQQAGGMNAQELYNMGKQNTQKQSYAPTADSPSDEWQCKCGAKNTGKFCQECGNQKPAPAGQWTCDCGAANTGKFCHECGKPNPVASYKCDKCGWEPEDTTNPPKFCPECGDAFDDKDKK</sequence>
<dbReference type="Proteomes" id="UP000611629">
    <property type="component" value="Unassembled WGS sequence"/>
</dbReference>
<organism evidence="2 3">
    <name type="scientific">Sedimentibacter hydroxybenzoicus DSM 7310</name>
    <dbReference type="NCBI Taxonomy" id="1123245"/>
    <lineage>
        <taxon>Bacteria</taxon>
        <taxon>Bacillati</taxon>
        <taxon>Bacillota</taxon>
        <taxon>Tissierellia</taxon>
        <taxon>Sedimentibacter</taxon>
    </lineage>
</organism>
<protein>
    <submittedName>
        <fullName evidence="2">SPFH domain-containing protein</fullName>
    </submittedName>
</protein>
<dbReference type="CDD" id="cd03408">
    <property type="entry name" value="SPFH_like_u1"/>
    <property type="match status" value="1"/>
</dbReference>
<feature type="domain" description="SPFH" evidence="1">
    <location>
        <begin position="52"/>
        <end position="276"/>
    </location>
</feature>
<dbReference type="RefSeq" id="WP_179239302.1">
    <property type="nucleotide sequence ID" value="NZ_JACBNQ010000024.1"/>
</dbReference>
<dbReference type="PANTHER" id="PTHR37826">
    <property type="entry name" value="FLOTILLIN BAND_7_5 DOMAIN PROTEIN"/>
    <property type="match status" value="1"/>
</dbReference>
<evidence type="ECO:0000313" key="2">
    <source>
        <dbReference type="EMBL" id="NYB75583.1"/>
    </source>
</evidence>
<proteinExistence type="predicted"/>
<evidence type="ECO:0000313" key="3">
    <source>
        <dbReference type="Proteomes" id="UP000611629"/>
    </source>
</evidence>
<dbReference type="InterPro" id="IPR033880">
    <property type="entry name" value="SPFH_YdjI"/>
</dbReference>
<reference evidence="2" key="1">
    <citation type="submission" date="2020-07" db="EMBL/GenBank/DDBJ databases">
        <title>Genomic analysis of a strain of Sedimentibacter Hydroxybenzoicus DSM7310.</title>
        <authorList>
            <person name="Ma S."/>
        </authorList>
    </citation>
    <scope>NUCLEOTIDE SEQUENCE</scope>
    <source>
        <strain evidence="2">DSM 7310</strain>
    </source>
</reference>
<comment type="caution">
    <text evidence="2">The sequence shown here is derived from an EMBL/GenBank/DDBJ whole genome shotgun (WGS) entry which is preliminary data.</text>
</comment>